<dbReference type="Proteomes" id="UP000886998">
    <property type="component" value="Unassembled WGS sequence"/>
</dbReference>
<evidence type="ECO:0000313" key="1">
    <source>
        <dbReference type="EMBL" id="GFY79132.1"/>
    </source>
</evidence>
<reference evidence="1" key="1">
    <citation type="submission" date="2020-08" db="EMBL/GenBank/DDBJ databases">
        <title>Multicomponent nature underlies the extraordinary mechanical properties of spider dragline silk.</title>
        <authorList>
            <person name="Kono N."/>
            <person name="Nakamura H."/>
            <person name="Mori M."/>
            <person name="Yoshida Y."/>
            <person name="Ohtoshi R."/>
            <person name="Malay A.D."/>
            <person name="Moran D.A.P."/>
            <person name="Tomita M."/>
            <person name="Numata K."/>
            <person name="Arakawa K."/>
        </authorList>
    </citation>
    <scope>NUCLEOTIDE SEQUENCE</scope>
</reference>
<protein>
    <submittedName>
        <fullName evidence="1">Uncharacterized protein</fullName>
    </submittedName>
</protein>
<dbReference type="OrthoDB" id="10427954at2759"/>
<dbReference type="EMBL" id="BMAV01023420">
    <property type="protein sequence ID" value="GFY79132.1"/>
    <property type="molecule type" value="Genomic_DNA"/>
</dbReference>
<evidence type="ECO:0000313" key="2">
    <source>
        <dbReference type="Proteomes" id="UP000886998"/>
    </source>
</evidence>
<name>A0A8X7CUS0_9ARAC</name>
<comment type="caution">
    <text evidence="1">The sequence shown here is derived from an EMBL/GenBank/DDBJ whole genome shotgun (WGS) entry which is preliminary data.</text>
</comment>
<gene>
    <name evidence="1" type="ORF">TNIN_157831</name>
</gene>
<sequence>MGVDAGTVRNKLCRDWKRKSPGAFPKGRPPVAILAPRADPFVGSSEDSRCSPVLIEALVKTEPECLVVANVAGASSPFGACCFAATEGCAGNMYKEVSMESRCGTSILLSQPGDGFLFQARTTEPRRCSERHFKHRS</sequence>
<accession>A0A8X7CUS0</accession>
<organism evidence="1 2">
    <name type="scientific">Trichonephila inaurata madagascariensis</name>
    <dbReference type="NCBI Taxonomy" id="2747483"/>
    <lineage>
        <taxon>Eukaryota</taxon>
        <taxon>Metazoa</taxon>
        <taxon>Ecdysozoa</taxon>
        <taxon>Arthropoda</taxon>
        <taxon>Chelicerata</taxon>
        <taxon>Arachnida</taxon>
        <taxon>Araneae</taxon>
        <taxon>Araneomorphae</taxon>
        <taxon>Entelegynae</taxon>
        <taxon>Araneoidea</taxon>
        <taxon>Nephilidae</taxon>
        <taxon>Trichonephila</taxon>
        <taxon>Trichonephila inaurata</taxon>
    </lineage>
</organism>
<proteinExistence type="predicted"/>
<keyword evidence="2" id="KW-1185">Reference proteome</keyword>
<dbReference type="AlphaFoldDB" id="A0A8X7CUS0"/>